<organism evidence="2 3">
    <name type="scientific">Anopheles quadriannulatus</name>
    <name type="common">Mosquito</name>
    <dbReference type="NCBI Taxonomy" id="34691"/>
    <lineage>
        <taxon>Eukaryota</taxon>
        <taxon>Metazoa</taxon>
        <taxon>Ecdysozoa</taxon>
        <taxon>Arthropoda</taxon>
        <taxon>Hexapoda</taxon>
        <taxon>Insecta</taxon>
        <taxon>Pterygota</taxon>
        <taxon>Neoptera</taxon>
        <taxon>Endopterygota</taxon>
        <taxon>Diptera</taxon>
        <taxon>Nematocera</taxon>
        <taxon>Culicoidea</taxon>
        <taxon>Culicidae</taxon>
        <taxon>Anophelinae</taxon>
        <taxon>Anopheles</taxon>
    </lineage>
</organism>
<keyword evidence="3" id="KW-1185">Reference proteome</keyword>
<protein>
    <submittedName>
        <fullName evidence="2">Uncharacterized protein</fullName>
    </submittedName>
</protein>
<name>A0A182XD61_ANOQN</name>
<dbReference type="PANTHER" id="PTHR12832:SF11">
    <property type="entry name" value="LD23868P"/>
    <property type="match status" value="1"/>
</dbReference>
<dbReference type="GO" id="GO:0007165">
    <property type="term" value="P:signal transduction"/>
    <property type="evidence" value="ECO:0007669"/>
    <property type="project" value="TreeGrafter"/>
</dbReference>
<comment type="similarity">
    <text evidence="1">Belongs to the TCP11 family.</text>
</comment>
<dbReference type="STRING" id="34691.A0A182XD61"/>
<accession>A0A182XD61</accession>
<evidence type="ECO:0000256" key="1">
    <source>
        <dbReference type="ARBA" id="ARBA00010954"/>
    </source>
</evidence>
<evidence type="ECO:0000313" key="3">
    <source>
        <dbReference type="Proteomes" id="UP000076407"/>
    </source>
</evidence>
<evidence type="ECO:0000313" key="2">
    <source>
        <dbReference type="EnsemblMetazoa" id="AQUA007761-PA"/>
    </source>
</evidence>
<dbReference type="VEuPathDB" id="VectorBase:AQUA007761"/>
<sequence>MEVLEKMKYEMANYLLASTRPTIMHYSINYEREKFSEMRATFGRKKFPNTIAWLKRTLSSINSTHSGVVVGDASCSKNFQTIKLIDIHMPEYFVEPYQELIQIEKRYPLPELLEIDAGRLAQLKEQMFRLCACAASMQITFKSVPKHSQESNEPLITENKKISLHAQIVSINCRTSAYSSAVRATLVLMGGRNFANPSSASALALLPRPSTELAGSIVVGVPALCWEGLSARFGSF</sequence>
<dbReference type="InterPro" id="IPR008862">
    <property type="entry name" value="Tcp11"/>
</dbReference>
<dbReference type="PANTHER" id="PTHR12832">
    <property type="entry name" value="TESTIS-SPECIFIC PROTEIN PBS13 T-COMPLEX 11"/>
    <property type="match status" value="1"/>
</dbReference>
<dbReference type="Pfam" id="PF05794">
    <property type="entry name" value="Tcp11"/>
    <property type="match status" value="1"/>
</dbReference>
<reference evidence="2" key="1">
    <citation type="submission" date="2020-05" db="UniProtKB">
        <authorList>
            <consortium name="EnsemblMetazoa"/>
        </authorList>
    </citation>
    <scope>IDENTIFICATION</scope>
    <source>
        <strain evidence="2">SANGQUA</strain>
    </source>
</reference>
<dbReference type="Proteomes" id="UP000076407">
    <property type="component" value="Unassembled WGS sequence"/>
</dbReference>
<dbReference type="EnsemblMetazoa" id="AQUA007761-RA">
    <property type="protein sequence ID" value="AQUA007761-PA"/>
    <property type="gene ID" value="AQUA007761"/>
</dbReference>
<proteinExistence type="inferred from homology"/>
<dbReference type="AlphaFoldDB" id="A0A182XD61"/>